<keyword evidence="4" id="KW-0812">Transmembrane</keyword>
<dbReference type="CDD" id="cd17323">
    <property type="entry name" value="MFS_Tpo1_MDR_like"/>
    <property type="match status" value="1"/>
</dbReference>
<dbReference type="Gene3D" id="1.20.1250.20">
    <property type="entry name" value="MFS general substrate transporter like domains"/>
    <property type="match status" value="1"/>
</dbReference>
<keyword evidence="5" id="KW-1133">Transmembrane helix</keyword>
<evidence type="ECO:0000256" key="4">
    <source>
        <dbReference type="ARBA" id="ARBA00022692"/>
    </source>
</evidence>
<dbReference type="Pfam" id="PF07690">
    <property type="entry name" value="MFS_1"/>
    <property type="match status" value="1"/>
</dbReference>
<reference evidence="8 9" key="1">
    <citation type="submission" date="2020-01" db="EMBL/GenBank/DDBJ databases">
        <title>Aspergillus terreus IFO 6365 whole genome shotgun sequence.</title>
        <authorList>
            <person name="Kanamasa S."/>
            <person name="Takahashi H."/>
        </authorList>
    </citation>
    <scope>NUCLEOTIDE SEQUENCE [LARGE SCALE GENOMIC DNA]</scope>
    <source>
        <strain evidence="8 9">IFO 6365</strain>
    </source>
</reference>
<keyword evidence="9" id="KW-1185">Reference proteome</keyword>
<evidence type="ECO:0000256" key="2">
    <source>
        <dbReference type="ARBA" id="ARBA00022448"/>
    </source>
</evidence>
<keyword evidence="6" id="KW-0472">Membrane</keyword>
<keyword evidence="2" id="KW-0813">Transport</keyword>
<dbReference type="InterPro" id="IPR036259">
    <property type="entry name" value="MFS_trans_sf"/>
</dbReference>
<dbReference type="AlphaFoldDB" id="A0A5M3YY84"/>
<dbReference type="Proteomes" id="UP000452235">
    <property type="component" value="Unassembled WGS sequence"/>
</dbReference>
<comment type="similarity">
    <text evidence="7">Belongs to the major facilitator superfamily. DHA1 family. Polyamines/proton antiporter (TC 2.A.1.2.16) subfamily.</text>
</comment>
<organism evidence="8 9">
    <name type="scientific">Aspergillus terreus</name>
    <dbReference type="NCBI Taxonomy" id="33178"/>
    <lineage>
        <taxon>Eukaryota</taxon>
        <taxon>Fungi</taxon>
        <taxon>Dikarya</taxon>
        <taxon>Ascomycota</taxon>
        <taxon>Pezizomycotina</taxon>
        <taxon>Eurotiomycetes</taxon>
        <taxon>Eurotiomycetidae</taxon>
        <taxon>Eurotiales</taxon>
        <taxon>Aspergillaceae</taxon>
        <taxon>Aspergillus</taxon>
        <taxon>Aspergillus subgen. Circumdati</taxon>
    </lineage>
</organism>
<dbReference type="InterPro" id="IPR020846">
    <property type="entry name" value="MFS_dom"/>
</dbReference>
<accession>A0A5M3YY84</accession>
<evidence type="ECO:0000256" key="1">
    <source>
        <dbReference type="ARBA" id="ARBA00004651"/>
    </source>
</evidence>
<dbReference type="PANTHER" id="PTHR23502:SF186">
    <property type="entry name" value="MAJOR FACILITATOR SUPERFAMILY (MFS) PROFILE DOMAIN-CONTAINING PROTEIN"/>
    <property type="match status" value="1"/>
</dbReference>
<evidence type="ECO:0000256" key="7">
    <source>
        <dbReference type="ARBA" id="ARBA00038459"/>
    </source>
</evidence>
<evidence type="ECO:0000256" key="3">
    <source>
        <dbReference type="ARBA" id="ARBA00022475"/>
    </source>
</evidence>
<dbReference type="OrthoDB" id="446368at2759"/>
<dbReference type="FunFam" id="1.20.1250.20:FF:000011">
    <property type="entry name" value="MFS multidrug transporter, putative"/>
    <property type="match status" value="1"/>
</dbReference>
<dbReference type="EMBL" id="BLJY01000002">
    <property type="protein sequence ID" value="GFF13243.1"/>
    <property type="molecule type" value="Genomic_DNA"/>
</dbReference>
<dbReference type="SUPFAM" id="SSF103473">
    <property type="entry name" value="MFS general substrate transporter"/>
    <property type="match status" value="1"/>
</dbReference>
<evidence type="ECO:0000313" key="8">
    <source>
        <dbReference type="EMBL" id="GFF13243.1"/>
    </source>
</evidence>
<dbReference type="PROSITE" id="PS50850">
    <property type="entry name" value="MFS"/>
    <property type="match status" value="1"/>
</dbReference>
<proteinExistence type="inferred from homology"/>
<name>A0A5M3YY84_ASPTE</name>
<sequence>MLMAFSTFTVAFASSAYSGGQAQVMSEFGLSEAGATLGMSLYVLGFSIGPVFWAPLSEIFGRRPVFVVSFGVFTIFNAAAAGSRNATSLLIFRFLAGSFGSSPLSNGGGVISDIWDPQFRGSVSTFYAAAPSMAPVLAPLMANFAAPEIGWRWILGICSGLSGLIWILGALVPETYEPIILQRLAKRLTKETGKVHASILDDVSQTPRERVRSLLSKSVLRPWQLLIYEPICLLFAILMAIAYGTLYLTFPAFPYVYGDVRGWSQGMSGLSFLGVGVGQIIGLLYYVWDNRRYNRVAKNSPHGRAPPEARLPPCLVATIALPGGLIWFAWTNGPRIHWMVSILATVPFGFGLIILFLVTINYLLDVYTIYGASAVAANTILRSLLGFAFPLFTRKMYEDLGIHWASMVPAFLTLACLPFPLIFYKYGEAIRMRCKYAAHSARMAARMRGSEEDGVP</sequence>
<evidence type="ECO:0000256" key="6">
    <source>
        <dbReference type="ARBA" id="ARBA00023136"/>
    </source>
</evidence>
<keyword evidence="3" id="KW-1003">Cell membrane</keyword>
<dbReference type="GO" id="GO:0022857">
    <property type="term" value="F:transmembrane transporter activity"/>
    <property type="evidence" value="ECO:0007669"/>
    <property type="project" value="InterPro"/>
</dbReference>
<dbReference type="GO" id="GO:0005886">
    <property type="term" value="C:plasma membrane"/>
    <property type="evidence" value="ECO:0007669"/>
    <property type="project" value="UniProtKB-SubCell"/>
</dbReference>
<gene>
    <name evidence="8" type="ORF">ATEIFO6365_0002035300</name>
</gene>
<evidence type="ECO:0000256" key="5">
    <source>
        <dbReference type="ARBA" id="ARBA00022989"/>
    </source>
</evidence>
<dbReference type="PANTHER" id="PTHR23502">
    <property type="entry name" value="MAJOR FACILITATOR SUPERFAMILY"/>
    <property type="match status" value="1"/>
</dbReference>
<comment type="subcellular location">
    <subcellularLocation>
        <location evidence="1">Cell membrane</location>
        <topology evidence="1">Multi-pass membrane protein</topology>
    </subcellularLocation>
</comment>
<protein>
    <submittedName>
        <fullName evidence="8">MFS general substrate transporter</fullName>
    </submittedName>
</protein>
<comment type="caution">
    <text evidence="8">The sequence shown here is derived from an EMBL/GenBank/DDBJ whole genome shotgun (WGS) entry which is preliminary data.</text>
</comment>
<dbReference type="InterPro" id="IPR011701">
    <property type="entry name" value="MFS"/>
</dbReference>
<dbReference type="VEuPathDB" id="FungiDB:ATEG_02258"/>
<evidence type="ECO:0000313" key="9">
    <source>
        <dbReference type="Proteomes" id="UP000452235"/>
    </source>
</evidence>